<organism evidence="1 2">
    <name type="scientific">Fusarium solani subsp. cucurbitae</name>
    <name type="common">Neocosmosporum cucurbitae</name>
    <dbReference type="NCBI Taxonomy" id="2747967"/>
    <lineage>
        <taxon>Eukaryota</taxon>
        <taxon>Fungi</taxon>
        <taxon>Dikarya</taxon>
        <taxon>Ascomycota</taxon>
        <taxon>Pezizomycotina</taxon>
        <taxon>Sordariomycetes</taxon>
        <taxon>Hypocreomycetidae</taxon>
        <taxon>Hypocreales</taxon>
        <taxon>Nectriaceae</taxon>
        <taxon>Fusarium</taxon>
        <taxon>Fusarium solani species complex</taxon>
    </lineage>
</organism>
<dbReference type="EMBL" id="CP090031">
    <property type="protein sequence ID" value="UPK91439.1"/>
    <property type="molecule type" value="Genomic_DNA"/>
</dbReference>
<evidence type="ECO:0000313" key="2">
    <source>
        <dbReference type="Proteomes" id="UP000830768"/>
    </source>
</evidence>
<protein>
    <submittedName>
        <fullName evidence="1">Uncharacterized protein</fullName>
    </submittedName>
</protein>
<accession>A0ACD3YR52</accession>
<name>A0ACD3YR52_FUSSC</name>
<gene>
    <name evidence="1" type="ORF">LCI18_002374</name>
</gene>
<dbReference type="Proteomes" id="UP000830768">
    <property type="component" value="Chromosome 2"/>
</dbReference>
<proteinExistence type="predicted"/>
<keyword evidence="2" id="KW-1185">Reference proteome</keyword>
<reference evidence="1" key="1">
    <citation type="submission" date="2021-11" db="EMBL/GenBank/DDBJ databases">
        <title>Fusarium solani-melongenae Genome sequencing and assembly.</title>
        <authorList>
            <person name="Xie S."/>
            <person name="Huang L."/>
            <person name="Zhang X."/>
        </authorList>
    </citation>
    <scope>NUCLEOTIDE SEQUENCE</scope>
    <source>
        <strain evidence="1">CRI 24-3</strain>
    </source>
</reference>
<evidence type="ECO:0000313" key="1">
    <source>
        <dbReference type="EMBL" id="UPK91439.1"/>
    </source>
</evidence>
<sequence length="382" mass="42404">MSPSIRIAACHAAPVFLSARQTTAKAIKLIKQAAKNKVNLVVFPETYIPAFPIWSSLRPPTENHDLFKRMALESLYADGDEVQAIRATAKQLGIMVSIGISEKVRSSSATLYNSNILIGTEGEVLVHHRKLVPTFFEKLTWAPGDGQGLQVAKTPYGKIGNLICGENTNPLARYTLMAQGEQIHISTWPPIWPTRVPPPPSQDEPTRSIPEKPNYDNVTANRTRAAAHCFEAKCFGVLCSAVLGDDSIKTISDGSPYLTQVLEQSQRGATQFLGPTGALLPGFTVDPETEEHVPTEYLQKHEGILYADIDVEDCIEGKQYHDVFGGYQRLDVFDLRVNRTRPSPVTFVEGDNKLQFQELRENTEENAPSFRQKPRLHALITR</sequence>